<feature type="non-terminal residue" evidence="1">
    <location>
        <position position="47"/>
    </location>
</feature>
<gene>
    <name evidence="1" type="ORF">S01H4_17614</name>
</gene>
<protein>
    <submittedName>
        <fullName evidence="1">Uncharacterized protein</fullName>
    </submittedName>
</protein>
<sequence>MLSEDIWCNYSKRIFLIHARNDKIIKFKNFKENVELLDLSEENTLVL</sequence>
<name>X0Z2L7_9ZZZZ</name>
<comment type="caution">
    <text evidence="1">The sequence shown here is derived from an EMBL/GenBank/DDBJ whole genome shotgun (WGS) entry which is preliminary data.</text>
</comment>
<dbReference type="EMBL" id="BART01007771">
    <property type="protein sequence ID" value="GAG63214.1"/>
    <property type="molecule type" value="Genomic_DNA"/>
</dbReference>
<proteinExistence type="predicted"/>
<organism evidence="1">
    <name type="scientific">marine sediment metagenome</name>
    <dbReference type="NCBI Taxonomy" id="412755"/>
    <lineage>
        <taxon>unclassified sequences</taxon>
        <taxon>metagenomes</taxon>
        <taxon>ecological metagenomes</taxon>
    </lineage>
</organism>
<dbReference type="AlphaFoldDB" id="X0Z2L7"/>
<accession>X0Z2L7</accession>
<evidence type="ECO:0000313" key="1">
    <source>
        <dbReference type="EMBL" id="GAG63214.1"/>
    </source>
</evidence>
<reference evidence="1" key="1">
    <citation type="journal article" date="2014" name="Front. Microbiol.">
        <title>High frequency of phylogenetically diverse reductive dehalogenase-homologous genes in deep subseafloor sedimentary metagenomes.</title>
        <authorList>
            <person name="Kawai M."/>
            <person name="Futagami T."/>
            <person name="Toyoda A."/>
            <person name="Takaki Y."/>
            <person name="Nishi S."/>
            <person name="Hori S."/>
            <person name="Arai W."/>
            <person name="Tsubouchi T."/>
            <person name="Morono Y."/>
            <person name="Uchiyama I."/>
            <person name="Ito T."/>
            <person name="Fujiyama A."/>
            <person name="Inagaki F."/>
            <person name="Takami H."/>
        </authorList>
    </citation>
    <scope>NUCLEOTIDE SEQUENCE</scope>
    <source>
        <strain evidence="1">Expedition CK06-06</strain>
    </source>
</reference>